<dbReference type="Pfam" id="PF00435">
    <property type="entry name" value="Spectrin"/>
    <property type="match status" value="1"/>
</dbReference>
<comment type="caution">
    <text evidence="4">The sequence shown here is derived from an EMBL/GenBank/DDBJ whole genome shotgun (WGS) entry which is preliminary data.</text>
</comment>
<evidence type="ECO:0000256" key="2">
    <source>
        <dbReference type="SAM" id="MobiDB-lite"/>
    </source>
</evidence>
<protein>
    <submittedName>
        <fullName evidence="4">Actinin alpha 2</fullName>
    </submittedName>
</protein>
<dbReference type="PROSITE" id="PS00018">
    <property type="entry name" value="EF_HAND_1"/>
    <property type="match status" value="1"/>
</dbReference>
<dbReference type="AlphaFoldDB" id="A0ABD2Q0Y5"/>
<feature type="region of interest" description="Disordered" evidence="2">
    <location>
        <begin position="1"/>
        <end position="20"/>
    </location>
</feature>
<dbReference type="SUPFAM" id="SSF46966">
    <property type="entry name" value="Spectrin repeat"/>
    <property type="match status" value="2"/>
</dbReference>
<sequence>MKSPGIGVREGTGSSDKDGRAVGGMGVDINFVGRAQAAYCRQFCPLSNTSVACSPFDSWMQQAEEDLEDNLIIHSADEVTALTDVHELFRESLSEAKADFDTLDRLAGEVDQVVQQNSLADSLACNPYTHVSAQGLSERWNSVRELETKRSQLLLSAAQKQREIGSLQQHFAKLAQQLDSGLEEALKQCHAIGVSGDGTLEQQLSSLQHLQSQSQFDSQLDSLEKCDKQLEDFFVFERSQTPLSLDKVRIKYGQLKSNLKTTMNQIENQILTRDSKGLTQAQMDEYRRCFNHFDRDRTQRLEPTEFKALLVSLEYSITSGDHKSFYAWIDDKRWFSRRFSIDDM</sequence>
<feature type="domain" description="EF-hand" evidence="3">
    <location>
        <begin position="281"/>
        <end position="316"/>
    </location>
</feature>
<evidence type="ECO:0000313" key="4">
    <source>
        <dbReference type="EMBL" id="KAL3313306.1"/>
    </source>
</evidence>
<evidence type="ECO:0000313" key="5">
    <source>
        <dbReference type="Proteomes" id="UP001626550"/>
    </source>
</evidence>
<evidence type="ECO:0000259" key="3">
    <source>
        <dbReference type="PROSITE" id="PS50222"/>
    </source>
</evidence>
<dbReference type="InterPro" id="IPR011992">
    <property type="entry name" value="EF-hand-dom_pair"/>
</dbReference>
<dbReference type="Gene3D" id="1.10.238.10">
    <property type="entry name" value="EF-hand"/>
    <property type="match status" value="1"/>
</dbReference>
<dbReference type="PROSITE" id="PS50222">
    <property type="entry name" value="EF_HAND_2"/>
    <property type="match status" value="1"/>
</dbReference>
<keyword evidence="1" id="KW-0106">Calcium</keyword>
<proteinExistence type="predicted"/>
<reference evidence="4 5" key="1">
    <citation type="submission" date="2024-11" db="EMBL/GenBank/DDBJ databases">
        <title>Adaptive evolution of stress response genes in parasites aligns with host niche diversity.</title>
        <authorList>
            <person name="Hahn C."/>
            <person name="Resl P."/>
        </authorList>
    </citation>
    <scope>NUCLEOTIDE SEQUENCE [LARGE SCALE GENOMIC DNA]</scope>
    <source>
        <strain evidence="4">EGGRZ-B1_66</strain>
        <tissue evidence="4">Body</tissue>
    </source>
</reference>
<organism evidence="4 5">
    <name type="scientific">Cichlidogyrus casuarinus</name>
    <dbReference type="NCBI Taxonomy" id="1844966"/>
    <lineage>
        <taxon>Eukaryota</taxon>
        <taxon>Metazoa</taxon>
        <taxon>Spiralia</taxon>
        <taxon>Lophotrochozoa</taxon>
        <taxon>Platyhelminthes</taxon>
        <taxon>Monogenea</taxon>
        <taxon>Monopisthocotylea</taxon>
        <taxon>Dactylogyridea</taxon>
        <taxon>Ancyrocephalidae</taxon>
        <taxon>Cichlidogyrus</taxon>
    </lineage>
</organism>
<dbReference type="Proteomes" id="UP001626550">
    <property type="component" value="Unassembled WGS sequence"/>
</dbReference>
<dbReference type="Gene3D" id="1.20.58.60">
    <property type="match status" value="2"/>
</dbReference>
<keyword evidence="5" id="KW-1185">Reference proteome</keyword>
<dbReference type="InterPro" id="IPR002017">
    <property type="entry name" value="Spectrin_repeat"/>
</dbReference>
<gene>
    <name evidence="4" type="primary">ACTN2_2</name>
    <name evidence="4" type="ORF">Ciccas_008094</name>
</gene>
<accession>A0ABD2Q0Y5</accession>
<evidence type="ECO:0000256" key="1">
    <source>
        <dbReference type="ARBA" id="ARBA00022837"/>
    </source>
</evidence>
<dbReference type="InterPro" id="IPR018247">
    <property type="entry name" value="EF_Hand_1_Ca_BS"/>
</dbReference>
<name>A0ABD2Q0Y5_9PLAT</name>
<dbReference type="SUPFAM" id="SSF47473">
    <property type="entry name" value="EF-hand"/>
    <property type="match status" value="1"/>
</dbReference>
<dbReference type="InterPro" id="IPR002048">
    <property type="entry name" value="EF_hand_dom"/>
</dbReference>
<dbReference type="EMBL" id="JBJKFK010001355">
    <property type="protein sequence ID" value="KAL3313306.1"/>
    <property type="molecule type" value="Genomic_DNA"/>
</dbReference>